<dbReference type="KEGG" id="tped:TPE_1711"/>
<reference evidence="3 4" key="1">
    <citation type="journal article" date="2013" name="PLoS ONE">
        <title>Genome-Wide Relatedness of Treponema pedis, from Gingiva and Necrotic Skin Lesions of Pigs, with the Human Oral Pathogen Treponema denticola.</title>
        <authorList>
            <person name="Svartstrom O."/>
            <person name="Mushtaq M."/>
            <person name="Pringle M."/>
            <person name="Segerman B."/>
        </authorList>
    </citation>
    <scope>NUCLEOTIDE SEQUENCE [LARGE SCALE GENOMIC DNA]</scope>
    <source>
        <strain evidence="3">T A4</strain>
    </source>
</reference>
<dbReference type="GeneID" id="301091372"/>
<dbReference type="InterPro" id="IPR050708">
    <property type="entry name" value="T6SS_VgrG/RHS"/>
</dbReference>
<proteinExistence type="predicted"/>
<keyword evidence="1" id="KW-0677">Repeat</keyword>
<dbReference type="PANTHER" id="PTHR32305">
    <property type="match status" value="1"/>
</dbReference>
<gene>
    <name evidence="3" type="ORF">TPE_1711</name>
</gene>
<dbReference type="STRING" id="1291379.TPE_1711"/>
<protein>
    <recommendedName>
        <fullName evidence="2">Teneurin-like YD-shell domain-containing protein</fullName>
    </recommendedName>
</protein>
<evidence type="ECO:0000313" key="3">
    <source>
        <dbReference type="EMBL" id="AGT44187.1"/>
    </source>
</evidence>
<evidence type="ECO:0000259" key="2">
    <source>
        <dbReference type="Pfam" id="PF25023"/>
    </source>
</evidence>
<dbReference type="Proteomes" id="UP000015620">
    <property type="component" value="Chromosome"/>
</dbReference>
<dbReference type="HOGENOM" id="CLU_505197_0_0_12"/>
<sequence>MKQKLIIYSQTNYLLLRTAIEAVHAVRQSRTSMQILFAVCIIEKQALTGGKSLACEDKYSKKIGAISVQQADRCSFEARAVLHQKPYLLVQFLIISFAYAKLIRLKSPPSVSERNCKNKIEQSAAESCLRTFELRVFDKTSRIKPLNLLNALTDRTFENRHVGCKEREKINRRRTLCTLRINFFEATPQTACIFSKEMTHTDNHGDNDEQKEKRYYYHSDHLGSAQFVTDWKGRQYEHIEYTPYGELWVEETAAGIDKLPFRFTGKELDEETGLYYYGARYLDPKYSRWLSGDPALNDYMAGSSNGMSGGIFNTTNFNLYHYAGNNPIRYTDPTGLELEDGANVSKQLEYLKGIVNTNYKTKQDKADAAKALRNEMRNEHPERFNLDDLFLGKEGNEKFMNEDLRDFLNTSDTGEDYTLKDMKASDGWVERTGSARSEHQYGVGKGQLENRKFVNERDGREAVFQGDGRLKGSLITRGINKGTYNYAKDTSSWHSGWTAGGDHGRWDMNPFFRQWGITPIYRLIFGHSYSQDQYNKNGR</sequence>
<dbReference type="Pfam" id="PF25023">
    <property type="entry name" value="TEN_YD-shell"/>
    <property type="match status" value="1"/>
</dbReference>
<dbReference type="InterPro" id="IPR022385">
    <property type="entry name" value="Rhs_assc_core"/>
</dbReference>
<dbReference type="PANTHER" id="PTHR32305:SF15">
    <property type="entry name" value="PROTEIN RHSA-RELATED"/>
    <property type="match status" value="1"/>
</dbReference>
<keyword evidence="4" id="KW-1185">Reference proteome</keyword>
<name>S5ZNM4_9SPIR</name>
<evidence type="ECO:0000256" key="1">
    <source>
        <dbReference type="ARBA" id="ARBA00022737"/>
    </source>
</evidence>
<dbReference type="PATRIC" id="fig|1291379.3.peg.1689"/>
<dbReference type="AlphaFoldDB" id="S5ZNM4"/>
<dbReference type="Gene3D" id="2.180.10.10">
    <property type="entry name" value="RHS repeat-associated core"/>
    <property type="match status" value="1"/>
</dbReference>
<dbReference type="RefSeq" id="WP_020965485.1">
    <property type="nucleotide sequence ID" value="NC_022097.1"/>
</dbReference>
<dbReference type="InterPro" id="IPR056823">
    <property type="entry name" value="TEN-like_YD-shell"/>
</dbReference>
<dbReference type="EMBL" id="CP004120">
    <property type="protein sequence ID" value="AGT44187.1"/>
    <property type="molecule type" value="Genomic_DNA"/>
</dbReference>
<accession>S5ZNM4</accession>
<dbReference type="NCBIfam" id="TIGR03696">
    <property type="entry name" value="Rhs_assc_core"/>
    <property type="match status" value="1"/>
</dbReference>
<evidence type="ECO:0000313" key="4">
    <source>
        <dbReference type="Proteomes" id="UP000015620"/>
    </source>
</evidence>
<feature type="domain" description="Teneurin-like YD-shell" evidence="2">
    <location>
        <begin position="210"/>
        <end position="328"/>
    </location>
</feature>
<organism evidence="3 4">
    <name type="scientific">Treponema pedis str. T A4</name>
    <dbReference type="NCBI Taxonomy" id="1291379"/>
    <lineage>
        <taxon>Bacteria</taxon>
        <taxon>Pseudomonadati</taxon>
        <taxon>Spirochaetota</taxon>
        <taxon>Spirochaetia</taxon>
        <taxon>Spirochaetales</taxon>
        <taxon>Treponemataceae</taxon>
        <taxon>Treponema</taxon>
    </lineage>
</organism>